<evidence type="ECO:0000313" key="3">
    <source>
        <dbReference type="Proteomes" id="UP000440694"/>
    </source>
</evidence>
<keyword evidence="1" id="KW-1133">Transmembrane helix</keyword>
<reference evidence="2 3" key="1">
    <citation type="submission" date="2019-11" db="EMBL/GenBank/DDBJ databases">
        <title>Identification of a novel strain.</title>
        <authorList>
            <person name="Xu Q."/>
            <person name="Wang G."/>
        </authorList>
    </citation>
    <scope>NUCLEOTIDE SEQUENCE [LARGE SCALE GENOMIC DNA]</scope>
    <source>
        <strain evidence="3">xq</strain>
    </source>
</reference>
<evidence type="ECO:0000256" key="1">
    <source>
        <dbReference type="SAM" id="Phobius"/>
    </source>
</evidence>
<dbReference type="EMBL" id="WMBQ01000001">
    <property type="protein sequence ID" value="MTD94244.1"/>
    <property type="molecule type" value="Genomic_DNA"/>
</dbReference>
<sequence>MRRVRIFGEQVGGDVAQRRIQQAALVLLRHAAIAVADAERMAHAIVAEDLISLLDDGVQLWSHGQKSGVSPSSVRPERIARGRPMQRLLRYITWLFAGVSAAAPVAGAGGAPPPYARAFDLAFVPGWKAQVGEDTVGFRVFEAGQLRLPSGKVIACDPFVNMDRPAFTVSVPAGKYPVRLALVEGGNDARRVALARLAISSALVVRWEMALVAGQDAATLKVDEIFGYPVDAGTGSFLDAETGAAASPKMMADEDIAQGWITQGDKLTAGPGTPTFHLDVDMGPGNIVMFTSGWGDGFYASWFGYDAQGRVAALVTDFGVVDWGKAKW</sequence>
<keyword evidence="1" id="KW-0472">Membrane</keyword>
<evidence type="ECO:0000313" key="2">
    <source>
        <dbReference type="EMBL" id="MTD94244.1"/>
    </source>
</evidence>
<protein>
    <submittedName>
        <fullName evidence="2">DUF4241 domain-containing protein</fullName>
    </submittedName>
</protein>
<comment type="caution">
    <text evidence="2">The sequence shown here is derived from an EMBL/GenBank/DDBJ whole genome shotgun (WGS) entry which is preliminary data.</text>
</comment>
<name>A0A6I3KGY9_9HYPH</name>
<keyword evidence="1" id="KW-0812">Transmembrane</keyword>
<dbReference type="Pfam" id="PF14025">
    <property type="entry name" value="DUF4241"/>
    <property type="match status" value="1"/>
</dbReference>
<organism evidence="2 3">
    <name type="scientific">Hyphomicrobium album</name>
    <dbReference type="NCBI Taxonomy" id="2665159"/>
    <lineage>
        <taxon>Bacteria</taxon>
        <taxon>Pseudomonadati</taxon>
        <taxon>Pseudomonadota</taxon>
        <taxon>Alphaproteobacteria</taxon>
        <taxon>Hyphomicrobiales</taxon>
        <taxon>Hyphomicrobiaceae</taxon>
        <taxon>Hyphomicrobium</taxon>
    </lineage>
</organism>
<proteinExistence type="predicted"/>
<keyword evidence="3" id="KW-1185">Reference proteome</keyword>
<dbReference type="Proteomes" id="UP000440694">
    <property type="component" value="Unassembled WGS sequence"/>
</dbReference>
<feature type="transmembrane region" description="Helical" evidence="1">
    <location>
        <begin position="88"/>
        <end position="107"/>
    </location>
</feature>
<dbReference type="AlphaFoldDB" id="A0A6I3KGY9"/>
<gene>
    <name evidence="2" type="ORF">GIW81_07835</name>
</gene>
<dbReference type="InterPro" id="IPR025335">
    <property type="entry name" value="DUF4241"/>
</dbReference>
<accession>A0A6I3KGY9</accession>